<evidence type="ECO:0000256" key="3">
    <source>
        <dbReference type="ARBA" id="ARBA00022806"/>
    </source>
</evidence>
<keyword evidence="8" id="KW-1185">Reference proteome</keyword>
<dbReference type="PANTHER" id="PTHR11070:SF3">
    <property type="entry name" value="DNA 3'-5' HELICASE"/>
    <property type="match status" value="1"/>
</dbReference>
<evidence type="ECO:0000256" key="4">
    <source>
        <dbReference type="ARBA" id="ARBA00022840"/>
    </source>
</evidence>
<dbReference type="PROSITE" id="PS51198">
    <property type="entry name" value="UVRD_HELICASE_ATP_BIND"/>
    <property type="match status" value="1"/>
</dbReference>
<dbReference type="Proteomes" id="UP000182660">
    <property type="component" value="Unassembled WGS sequence"/>
</dbReference>
<dbReference type="InterPro" id="IPR014016">
    <property type="entry name" value="UvrD-like_ATP-bd"/>
</dbReference>
<keyword evidence="2 5" id="KW-0378">Hydrolase</keyword>
<dbReference type="Gene3D" id="3.40.50.300">
    <property type="entry name" value="P-loop containing nucleotide triphosphate hydrolases"/>
    <property type="match status" value="3"/>
</dbReference>
<proteinExistence type="predicted"/>
<feature type="binding site" evidence="5">
    <location>
        <begin position="29"/>
        <end position="36"/>
    </location>
    <ligand>
        <name>ATP</name>
        <dbReference type="ChEBI" id="CHEBI:30616"/>
    </ligand>
</feature>
<feature type="domain" description="UvrD-like helicase ATP-binding" evidence="6">
    <location>
        <begin position="8"/>
        <end position="346"/>
    </location>
</feature>
<dbReference type="SUPFAM" id="SSF52540">
    <property type="entry name" value="P-loop containing nucleoside triphosphate hydrolases"/>
    <property type="match status" value="1"/>
</dbReference>
<accession>A0ABY1HIX1</accession>
<evidence type="ECO:0000256" key="5">
    <source>
        <dbReference type="PROSITE-ProRule" id="PRU00560"/>
    </source>
</evidence>
<evidence type="ECO:0000256" key="2">
    <source>
        <dbReference type="ARBA" id="ARBA00022801"/>
    </source>
</evidence>
<dbReference type="EMBL" id="FPLJ01000105">
    <property type="protein sequence ID" value="SGZ01125.1"/>
    <property type="molecule type" value="Genomic_DNA"/>
</dbReference>
<evidence type="ECO:0000259" key="6">
    <source>
        <dbReference type="PROSITE" id="PS51198"/>
    </source>
</evidence>
<dbReference type="PANTHER" id="PTHR11070">
    <property type="entry name" value="UVRD / RECB / PCRA DNA HELICASE FAMILY MEMBER"/>
    <property type="match status" value="1"/>
</dbReference>
<comment type="caution">
    <text evidence="7">The sequence shown here is derived from an EMBL/GenBank/DDBJ whole genome shotgun (WGS) entry which is preliminary data.</text>
</comment>
<gene>
    <name evidence="7" type="ORF">MT2528_4171</name>
</gene>
<evidence type="ECO:0000313" key="8">
    <source>
        <dbReference type="Proteomes" id="UP000182660"/>
    </source>
</evidence>
<dbReference type="GeneID" id="61298307"/>
<keyword evidence="3 5" id="KW-0347">Helicase</keyword>
<evidence type="ECO:0000256" key="1">
    <source>
        <dbReference type="ARBA" id="ARBA00022741"/>
    </source>
</evidence>
<name>A0ABY1HIX1_9GAMM</name>
<dbReference type="InterPro" id="IPR027417">
    <property type="entry name" value="P-loop_NTPase"/>
</dbReference>
<sequence length="708" mass="81576">MTPNETAELDIQKSINKHIDDFNSFRFNAGAGAGKTYALIEALKYVTINKIAAIKSPQKVACITYTNVAVNEIKSRLGNSDAVQVSTIHERLWEIIKRAQPQLLICHKEKIEEVIEKNNQDLHNSTKAQFFNDLEQPKQQEFMEFALQTKKLFYQSKKLNAADFRNAYNDIEINKPHFLNDYLGNIGNFKFVISLIYKRQRLIDCSERIDTGEKKRVNYDSKVNSDRLHYMKFSHDTLLEYGLKLVETYPILCRIIIDSYPYFFIDEYQDTHSNVVKFVKTIHDYAIGNNKDWVVGYFGDTAQSIYDDGVGRKIADLHDGLVNVDKIFNRRSHQQIIDVANNIRADEIIQIPIFEERNTGSVRFFYNNSEDKLTTAQQFLAKYKNDLITNNGESGDILPEETKIHCLVLTNKLIANFNGFSDVYEVYKKSAIYYDNLNTQVLSQQLEKLHPTVLTIYHLIKLYQDIQQGKVSYYDVFGASSKNMAFSKASLIIRELGNTEIASLKDWVDLIIDRLDNSSAKECLSKALNSKVKLTNHDVISADVFRSSLLDSINMLMNEDSEDEDKSKEKVDSVLALPVISLMNWANFIYGIEADDISYHTYHGTKGEEYENVAIILEHSFGRNNKDKFKNYFNAIQQNEEEKENLFSDNEMEEKHINTQNLLYVASSRAIKNLRVLYLDDISQIKEGIEAIFGESKPWPIEDNHIST</sequence>
<dbReference type="InterPro" id="IPR000212">
    <property type="entry name" value="DNA_helicase_UvrD/REP"/>
</dbReference>
<dbReference type="RefSeq" id="WP_075473692.1">
    <property type="nucleotide sequence ID" value="NZ_CAWQZC010000135.1"/>
</dbReference>
<organism evidence="7 8">
    <name type="scientific">Moritella viscosa</name>
    <dbReference type="NCBI Taxonomy" id="80854"/>
    <lineage>
        <taxon>Bacteria</taxon>
        <taxon>Pseudomonadati</taxon>
        <taxon>Pseudomonadota</taxon>
        <taxon>Gammaproteobacteria</taxon>
        <taxon>Alteromonadales</taxon>
        <taxon>Moritellaceae</taxon>
        <taxon>Moritella</taxon>
    </lineage>
</organism>
<reference evidence="7 8" key="1">
    <citation type="submission" date="2016-11" db="EMBL/GenBank/DDBJ databases">
        <authorList>
            <person name="Klemetsen T."/>
        </authorList>
    </citation>
    <scope>NUCLEOTIDE SEQUENCE [LARGE SCALE GENOMIC DNA]</scope>
    <source>
        <strain evidence="7">MT 2528</strain>
    </source>
</reference>
<keyword evidence="1 5" id="KW-0547">Nucleotide-binding</keyword>
<dbReference type="Pfam" id="PF00580">
    <property type="entry name" value="UvrD-helicase"/>
    <property type="match status" value="1"/>
</dbReference>
<evidence type="ECO:0000313" key="7">
    <source>
        <dbReference type="EMBL" id="SGZ01125.1"/>
    </source>
</evidence>
<protein>
    <recommendedName>
        <fullName evidence="6">UvrD-like helicase ATP-binding domain-containing protein</fullName>
    </recommendedName>
</protein>
<keyword evidence="4 5" id="KW-0067">ATP-binding</keyword>